<dbReference type="Proteomes" id="UP001207626">
    <property type="component" value="Unassembled WGS sequence"/>
</dbReference>
<organism evidence="2 3">
    <name type="scientific">Paenibacillus apiarius</name>
    <dbReference type="NCBI Taxonomy" id="46240"/>
    <lineage>
        <taxon>Bacteria</taxon>
        <taxon>Bacillati</taxon>
        <taxon>Bacillota</taxon>
        <taxon>Bacilli</taxon>
        <taxon>Bacillales</taxon>
        <taxon>Paenibacillaceae</taxon>
        <taxon>Paenibacillus</taxon>
    </lineage>
</organism>
<evidence type="ECO:0000313" key="2">
    <source>
        <dbReference type="EMBL" id="MCY9521863.1"/>
    </source>
</evidence>
<comment type="caution">
    <text evidence="2">The sequence shown here is derived from an EMBL/GenBank/DDBJ whole genome shotgun (WGS) entry which is preliminary data.</text>
</comment>
<reference evidence="2 3" key="1">
    <citation type="submission" date="2022-05" db="EMBL/GenBank/DDBJ databases">
        <title>Genome Sequencing of Bee-Associated Microbes.</title>
        <authorList>
            <person name="Dunlap C."/>
        </authorList>
    </citation>
    <scope>NUCLEOTIDE SEQUENCE [LARGE SCALE GENOMIC DNA]</scope>
    <source>
        <strain evidence="2 3">NRRL NRS-1438</strain>
    </source>
</reference>
<sequence>MTAYEAEPNAYVIYPSKRKLILTLLGSLVFVAIGILLMLDSEGVSVVVGGVCALFFAITLAYALFRLAVPKPALVISKEGFIDNASLSAAGEVTWEEVKDIFIYEFMGQHFIGIQVVNPDRLMARIPSWKQSIAKANKHLVKAQVNIPKVAISVPLEQAANEMIARWKRSGQALGESS</sequence>
<keyword evidence="3" id="KW-1185">Reference proteome</keyword>
<evidence type="ECO:0000256" key="1">
    <source>
        <dbReference type="SAM" id="Phobius"/>
    </source>
</evidence>
<feature type="transmembrane region" description="Helical" evidence="1">
    <location>
        <begin position="45"/>
        <end position="65"/>
    </location>
</feature>
<name>A0ABT4E0L0_9BACL</name>
<gene>
    <name evidence="2" type="ORF">M5X09_19700</name>
</gene>
<keyword evidence="1" id="KW-0812">Transmembrane</keyword>
<keyword evidence="1" id="KW-0472">Membrane</keyword>
<feature type="transmembrane region" description="Helical" evidence="1">
    <location>
        <begin position="20"/>
        <end position="39"/>
    </location>
</feature>
<dbReference type="EMBL" id="JAMDLW010000027">
    <property type="protein sequence ID" value="MCY9521863.1"/>
    <property type="molecule type" value="Genomic_DNA"/>
</dbReference>
<proteinExistence type="predicted"/>
<protein>
    <recommendedName>
        <fullName evidence="4">DUF5673 domain-containing protein</fullName>
    </recommendedName>
</protein>
<accession>A0ABT4E0L0</accession>
<dbReference type="NCBIfam" id="NF041635">
    <property type="entry name" value="STM3941_fam"/>
    <property type="match status" value="1"/>
</dbReference>
<keyword evidence="1" id="KW-1133">Transmembrane helix</keyword>
<dbReference type="RefSeq" id="WP_087435133.1">
    <property type="nucleotide sequence ID" value="NZ_JAMDLV010000032.1"/>
</dbReference>
<evidence type="ECO:0000313" key="3">
    <source>
        <dbReference type="Proteomes" id="UP001207626"/>
    </source>
</evidence>
<evidence type="ECO:0008006" key="4">
    <source>
        <dbReference type="Google" id="ProtNLM"/>
    </source>
</evidence>
<dbReference type="InterPro" id="IPR048136">
    <property type="entry name" value="STM3941-like"/>
</dbReference>